<dbReference type="EMBL" id="AP025730">
    <property type="protein sequence ID" value="BDI07130.1"/>
    <property type="molecule type" value="Genomic_DNA"/>
</dbReference>
<evidence type="ECO:0000313" key="2">
    <source>
        <dbReference type="EMBL" id="BDI07130.1"/>
    </source>
</evidence>
<accession>A0ABN6PPH5</accession>
<evidence type="ECO:0000256" key="1">
    <source>
        <dbReference type="SAM" id="MobiDB-lite"/>
    </source>
</evidence>
<sequence>MQTDPRNEKGRDAHHGDPTHMQTGADCACAAADIPAPTRRLTPRRARLLAALLDGPKTREQLDRAAGTSNSPDVVMILRRDFGLVIDCEHIKATDRDGEPCRPGVYSLRESDRAKVNALLKGVHA</sequence>
<dbReference type="Proteomes" id="UP001057498">
    <property type="component" value="Chromosome"/>
</dbReference>
<evidence type="ECO:0008006" key="4">
    <source>
        <dbReference type="Google" id="ProtNLM"/>
    </source>
</evidence>
<gene>
    <name evidence="2" type="ORF">CATMQ487_41000</name>
</gene>
<organism evidence="2 3">
    <name type="scientific">Sphaerotilus microaerophilus</name>
    <dbReference type="NCBI Taxonomy" id="2914710"/>
    <lineage>
        <taxon>Bacteria</taxon>
        <taxon>Pseudomonadati</taxon>
        <taxon>Pseudomonadota</taxon>
        <taxon>Betaproteobacteria</taxon>
        <taxon>Burkholderiales</taxon>
        <taxon>Sphaerotilaceae</taxon>
        <taxon>Sphaerotilus</taxon>
    </lineage>
</organism>
<proteinExistence type="predicted"/>
<dbReference type="RefSeq" id="WP_251970350.1">
    <property type="nucleotide sequence ID" value="NZ_AP025730.1"/>
</dbReference>
<reference evidence="2" key="1">
    <citation type="submission" date="2022-04" db="EMBL/GenBank/DDBJ databases">
        <title>Whole genome sequence of Sphaerotilus sp. FB-5.</title>
        <authorList>
            <person name="Takeda M."/>
            <person name="Narihara S."/>
            <person name="Akimoto M."/>
            <person name="Akimoto R."/>
            <person name="Nishiyashiki S."/>
            <person name="Murakami T."/>
        </authorList>
    </citation>
    <scope>NUCLEOTIDE SEQUENCE</scope>
    <source>
        <strain evidence="2">FB-5</strain>
    </source>
</reference>
<feature type="compositionally biased region" description="Basic and acidic residues" evidence="1">
    <location>
        <begin position="1"/>
        <end position="18"/>
    </location>
</feature>
<protein>
    <recommendedName>
        <fullName evidence="4">Helix-turn-helix domain-containing protein</fullName>
    </recommendedName>
</protein>
<feature type="region of interest" description="Disordered" evidence="1">
    <location>
        <begin position="1"/>
        <end position="23"/>
    </location>
</feature>
<evidence type="ECO:0000313" key="3">
    <source>
        <dbReference type="Proteomes" id="UP001057498"/>
    </source>
</evidence>
<name>A0ABN6PPH5_9BURK</name>
<keyword evidence="3" id="KW-1185">Reference proteome</keyword>